<proteinExistence type="inferred from homology"/>
<keyword evidence="6 9" id="KW-0067">ATP-binding</keyword>
<dbReference type="GO" id="GO:0005524">
    <property type="term" value="F:ATP binding"/>
    <property type="evidence" value="ECO:0007669"/>
    <property type="project" value="UniProtKB-KW"/>
</dbReference>
<comment type="function">
    <text evidence="9">Involved in the biosynthesis of ADP-glucose, a building block required for the elongation reactions to produce glycogen. Catalyzes the reaction between ATP and alpha-D-glucose 1-phosphate (G1P) to produce pyrophosphate and ADP-Glc.</text>
</comment>
<evidence type="ECO:0000256" key="5">
    <source>
        <dbReference type="ARBA" id="ARBA00022741"/>
    </source>
</evidence>
<feature type="binding site" evidence="9">
    <location>
        <position position="165"/>
    </location>
    <ligand>
        <name>alpha-D-glucose 1-phosphate</name>
        <dbReference type="ChEBI" id="CHEBI:58601"/>
    </ligand>
</feature>
<comment type="pathway">
    <text evidence="9">Glycan biosynthesis; glycogen biosynthesis.</text>
</comment>
<dbReference type="InterPro" id="IPR056818">
    <property type="entry name" value="GlmU/GlgC-like_hexapep"/>
</dbReference>
<dbReference type="PANTHER" id="PTHR43523">
    <property type="entry name" value="GLUCOSE-1-PHOSPHATE ADENYLYLTRANSFERASE-RELATED"/>
    <property type="match status" value="1"/>
</dbReference>
<dbReference type="SUPFAM" id="SSF53448">
    <property type="entry name" value="Nucleotide-diphospho-sugar transferases"/>
    <property type="match status" value="1"/>
</dbReference>
<dbReference type="EMBL" id="CP047650">
    <property type="protein sequence ID" value="QHI97359.1"/>
    <property type="molecule type" value="Genomic_DNA"/>
</dbReference>
<dbReference type="InterPro" id="IPR029044">
    <property type="entry name" value="Nucleotide-diphossugar_trans"/>
</dbReference>
<evidence type="ECO:0000259" key="12">
    <source>
        <dbReference type="Pfam" id="PF24894"/>
    </source>
</evidence>
<dbReference type="KEGG" id="xyk:GT347_04795"/>
<dbReference type="CDD" id="cd02508">
    <property type="entry name" value="ADP_Glucose_PP"/>
    <property type="match status" value="1"/>
</dbReference>
<dbReference type="InterPro" id="IPR005836">
    <property type="entry name" value="ADP_Glu_pyroP_CS"/>
</dbReference>
<feature type="region of interest" description="Disordered" evidence="10">
    <location>
        <begin position="429"/>
        <end position="451"/>
    </location>
</feature>
<evidence type="ECO:0000313" key="14">
    <source>
        <dbReference type="Proteomes" id="UP000464787"/>
    </source>
</evidence>
<evidence type="ECO:0000259" key="11">
    <source>
        <dbReference type="Pfam" id="PF00483"/>
    </source>
</evidence>
<evidence type="ECO:0000256" key="3">
    <source>
        <dbReference type="ARBA" id="ARBA00022679"/>
    </source>
</evidence>
<dbReference type="Gene3D" id="2.160.10.10">
    <property type="entry name" value="Hexapeptide repeat proteins"/>
    <property type="match status" value="1"/>
</dbReference>
<feature type="binding site" evidence="9">
    <location>
        <position position="198"/>
    </location>
    <ligand>
        <name>alpha-D-glucose 1-phosphate</name>
        <dbReference type="ChEBI" id="CHEBI:58601"/>
    </ligand>
</feature>
<dbReference type="InterPro" id="IPR011831">
    <property type="entry name" value="ADP-Glc_PPase"/>
</dbReference>
<reference evidence="13 14" key="1">
    <citation type="submission" date="2020-01" db="EMBL/GenBank/DDBJ databases">
        <title>Genome sequencing of strain KACC 21265.</title>
        <authorList>
            <person name="Heo J."/>
            <person name="Kim S.-J."/>
            <person name="Kim J.-S."/>
            <person name="Hong S.-B."/>
            <person name="Kwon S.-W."/>
        </authorList>
    </citation>
    <scope>NUCLEOTIDE SEQUENCE [LARGE SCALE GENOMIC DNA]</scope>
    <source>
        <strain evidence="13 14">KACC 21265</strain>
    </source>
</reference>
<dbReference type="PANTHER" id="PTHR43523:SF2">
    <property type="entry name" value="GLUCOSE-1-PHOSPHATE ADENYLYLTRANSFERASE"/>
    <property type="match status" value="1"/>
</dbReference>
<dbReference type="GO" id="GO:0005978">
    <property type="term" value="P:glycogen biosynthetic process"/>
    <property type="evidence" value="ECO:0007669"/>
    <property type="project" value="UniProtKB-UniRule"/>
</dbReference>
<dbReference type="CDD" id="cd04651">
    <property type="entry name" value="LbH_G1P_AT_C"/>
    <property type="match status" value="1"/>
</dbReference>
<evidence type="ECO:0000256" key="6">
    <source>
        <dbReference type="ARBA" id="ARBA00022840"/>
    </source>
</evidence>
<dbReference type="AlphaFoldDB" id="A0A857J2L2"/>
<keyword evidence="7 9" id="KW-0320">Glycogen biosynthesis</keyword>
<comment type="catalytic activity">
    <reaction evidence="9">
        <text>alpha-D-glucose 1-phosphate + ATP + H(+) = ADP-alpha-D-glucose + diphosphate</text>
        <dbReference type="Rhea" id="RHEA:12120"/>
        <dbReference type="ChEBI" id="CHEBI:15378"/>
        <dbReference type="ChEBI" id="CHEBI:30616"/>
        <dbReference type="ChEBI" id="CHEBI:33019"/>
        <dbReference type="ChEBI" id="CHEBI:57498"/>
        <dbReference type="ChEBI" id="CHEBI:58601"/>
        <dbReference type="EC" id="2.7.7.27"/>
    </reaction>
</comment>
<dbReference type="InterPro" id="IPR011004">
    <property type="entry name" value="Trimer_LpxA-like_sf"/>
</dbReference>
<evidence type="ECO:0000313" key="13">
    <source>
        <dbReference type="EMBL" id="QHI97359.1"/>
    </source>
</evidence>
<dbReference type="Pfam" id="PF24894">
    <property type="entry name" value="Hexapep_GlmU"/>
    <property type="match status" value="1"/>
</dbReference>
<gene>
    <name evidence="9 13" type="primary">glgC</name>
    <name evidence="13" type="ORF">GT347_04795</name>
</gene>
<feature type="binding site" evidence="9">
    <location>
        <begin position="180"/>
        <end position="181"/>
    </location>
    <ligand>
        <name>alpha-D-glucose 1-phosphate</name>
        <dbReference type="ChEBI" id="CHEBI:58601"/>
    </ligand>
</feature>
<evidence type="ECO:0000256" key="1">
    <source>
        <dbReference type="ARBA" id="ARBA00010443"/>
    </source>
</evidence>
<keyword evidence="8 9" id="KW-0119">Carbohydrate metabolism</keyword>
<dbReference type="NCBIfam" id="TIGR02091">
    <property type="entry name" value="glgC"/>
    <property type="match status" value="1"/>
</dbReference>
<feature type="domain" description="Glucose-1-phosphate adenylyltransferase/Bifunctional protein GlmU-like C-terminal hexapeptide" evidence="12">
    <location>
        <begin position="304"/>
        <end position="397"/>
    </location>
</feature>
<dbReference type="GO" id="GO:0008878">
    <property type="term" value="F:glucose-1-phosphate adenylyltransferase activity"/>
    <property type="evidence" value="ECO:0007669"/>
    <property type="project" value="UniProtKB-UniRule"/>
</dbReference>
<keyword evidence="14" id="KW-1185">Reference proteome</keyword>
<feature type="domain" description="Nucleotidyl transferase" evidence="11">
    <location>
        <begin position="9"/>
        <end position="275"/>
    </location>
</feature>
<keyword evidence="5 9" id="KW-0547">Nucleotide-binding</keyword>
<evidence type="ECO:0000256" key="7">
    <source>
        <dbReference type="ARBA" id="ARBA00023056"/>
    </source>
</evidence>
<dbReference type="InterPro" id="IPR023049">
    <property type="entry name" value="GlgC_bac"/>
</dbReference>
<comment type="caution">
    <text evidence="9">Lacks conserved residue(s) required for the propagation of feature annotation.</text>
</comment>
<dbReference type="NCBIfam" id="NF002023">
    <property type="entry name" value="PRK00844.1"/>
    <property type="match status" value="1"/>
</dbReference>
<dbReference type="UniPathway" id="UPA00164"/>
<dbReference type="EC" id="2.7.7.27" evidence="9"/>
<dbReference type="PROSITE" id="PS00809">
    <property type="entry name" value="ADP_GLC_PYROPHOSPH_2"/>
    <property type="match status" value="1"/>
</dbReference>
<dbReference type="InterPro" id="IPR005835">
    <property type="entry name" value="NTP_transferase_dom"/>
</dbReference>
<comment type="subunit">
    <text evidence="9">Homotetramer.</text>
</comment>
<dbReference type="PROSITE" id="PS00810">
    <property type="entry name" value="ADP_GLC_PYROPHOSPH_3"/>
    <property type="match status" value="1"/>
</dbReference>
<keyword evidence="3 9" id="KW-0808">Transferase</keyword>
<dbReference type="RefSeq" id="WP_160550877.1">
    <property type="nucleotide sequence ID" value="NZ_CP047650.1"/>
</dbReference>
<protein>
    <recommendedName>
        <fullName evidence="9">Glucose-1-phosphate adenylyltransferase</fullName>
        <ecNumber evidence="9">2.7.7.27</ecNumber>
    </recommendedName>
    <alternativeName>
        <fullName evidence="9">ADP-glucose pyrophosphorylase</fullName>
        <shortName evidence="9">ADPGlc PPase</shortName>
    </alternativeName>
    <alternativeName>
        <fullName evidence="9">ADP-glucose synthase</fullName>
    </alternativeName>
</protein>
<accession>A0A857J2L2</accession>
<keyword evidence="2 9" id="KW-0321">Glycogen metabolism</keyword>
<dbReference type="SUPFAM" id="SSF51161">
    <property type="entry name" value="Trimeric LpxA-like enzymes"/>
    <property type="match status" value="1"/>
</dbReference>
<dbReference type="HAMAP" id="MF_00624">
    <property type="entry name" value="GlgC"/>
    <property type="match status" value="1"/>
</dbReference>
<sequence length="451" mass="49358">MPSNKNVLAFVMAGGEGSRLHPLTADRCKPAVPFNGKHRVVDFVLSNLINSEIFSIYLLVQYKSQSLIEHVRTAWTLPRFGPDHFVTVVPPQMRNGPEWFQGTADSVYQNIHLIENFQPDYVCVFGADHIYRMDVRQMLDFHKQTGADVSVATLPVTLSDASQFGVVEIDADHRITDFKEKPKSALPMPGSETHALASMGNYIFKADILLAALKKAHETGESDFGKHILPAMVQSHKLVAYDFATNEIPGVAPFEEHAYWRDVGTIDAYFDAHFDTLGAAPKFRMTNRQWPIYASHDPSESAQIEAGAINRSVVGSGCIVDGAVLDHAMLRRAVTVHRDAKLQHCIVMERSVIGNGAQIRRAIIDQDNHIPPGEKIGFDLESDRQRFHVTESGIVVVPAGYFSSVSQLSSPKLTADPVPNSEVAAMRQPAASASGAAPAAAPMKVSAEAPV</sequence>
<evidence type="ECO:0000256" key="8">
    <source>
        <dbReference type="ARBA" id="ARBA00023277"/>
    </source>
</evidence>
<evidence type="ECO:0000256" key="9">
    <source>
        <dbReference type="HAMAP-Rule" id="MF_00624"/>
    </source>
</evidence>
<evidence type="ECO:0000256" key="4">
    <source>
        <dbReference type="ARBA" id="ARBA00022695"/>
    </source>
</evidence>
<evidence type="ECO:0000256" key="10">
    <source>
        <dbReference type="SAM" id="MobiDB-lite"/>
    </source>
</evidence>
<name>A0A857J2L2_9BURK</name>
<feature type="site" description="Could play a key role in the communication between the regulatory and the substrate sites" evidence="9">
    <location>
        <position position="61"/>
    </location>
</feature>
<dbReference type="Pfam" id="PF00483">
    <property type="entry name" value="NTP_transferase"/>
    <property type="match status" value="1"/>
</dbReference>
<organism evidence="13 14">
    <name type="scientific">Xylophilus rhododendri</name>
    <dbReference type="NCBI Taxonomy" id="2697032"/>
    <lineage>
        <taxon>Bacteria</taxon>
        <taxon>Pseudomonadati</taxon>
        <taxon>Pseudomonadota</taxon>
        <taxon>Betaproteobacteria</taxon>
        <taxon>Burkholderiales</taxon>
        <taxon>Xylophilus</taxon>
    </lineage>
</organism>
<evidence type="ECO:0000256" key="2">
    <source>
        <dbReference type="ARBA" id="ARBA00022600"/>
    </source>
</evidence>
<keyword evidence="4 9" id="KW-0548">Nucleotidyltransferase</keyword>
<feature type="site" description="Could play a key role in the communication between the regulatory and the substrate sites" evidence="9">
    <location>
        <position position="99"/>
    </location>
</feature>
<comment type="similarity">
    <text evidence="1 9">Belongs to the bacterial/plant glucose-1-phosphate adenylyltransferase family.</text>
</comment>
<dbReference type="Proteomes" id="UP000464787">
    <property type="component" value="Chromosome"/>
</dbReference>
<dbReference type="Gene3D" id="3.90.550.10">
    <property type="entry name" value="Spore Coat Polysaccharide Biosynthesis Protein SpsA, Chain A"/>
    <property type="match status" value="1"/>
</dbReference>